<dbReference type="Gene3D" id="3.40.50.720">
    <property type="entry name" value="NAD(P)-binding Rossmann-like Domain"/>
    <property type="match status" value="1"/>
</dbReference>
<dbReference type="KEGG" id="jeh:EJN90_09035"/>
<dbReference type="Proteomes" id="UP000273326">
    <property type="component" value="Chromosome"/>
</dbReference>
<sequence length="323" mass="36315">MMKEVVWGMIGCGDVTEKKTAPSLYKAEGSRLKAVYSRTKEKAEDWVQRHGHGQVYETVEELLADQEINAVYIATPPASHYDYAIQILEAGKVPLIEKPMASTYEQCQAIIKRGKEKNLPVYVNFYRRGLDKINKIKELLEKDTIGIPLTIESRHFAKAAPEDYDRTNLPWRLRPEAGGGKALDTQVHVLDYLSYLFGEISSVKGFAENRRGLYEVEDTTVATFRFKNGVLGTATWCYVADYYLDEVTVTGTKGKMSFSGTGVTDLIVNGQAVEFENPEHVGLAYIQQIINELLGKGKSPANTIQAARTIQIFDELLKDNYRK</sequence>
<dbReference type="PANTHER" id="PTHR43708">
    <property type="entry name" value="CONSERVED EXPRESSED OXIDOREDUCTASE (EUROFUNG)"/>
    <property type="match status" value="1"/>
</dbReference>
<dbReference type="SUPFAM" id="SSF51735">
    <property type="entry name" value="NAD(P)-binding Rossmann-fold domains"/>
    <property type="match status" value="1"/>
</dbReference>
<evidence type="ECO:0000313" key="5">
    <source>
        <dbReference type="EMBL" id="AZP04768.1"/>
    </source>
</evidence>
<dbReference type="SUPFAM" id="SSF55347">
    <property type="entry name" value="Glyceraldehyde-3-phosphate dehydrogenase-like, C-terminal domain"/>
    <property type="match status" value="1"/>
</dbReference>
<evidence type="ECO:0000256" key="2">
    <source>
        <dbReference type="ARBA" id="ARBA00023002"/>
    </source>
</evidence>
<dbReference type="GO" id="GO:0000166">
    <property type="term" value="F:nucleotide binding"/>
    <property type="evidence" value="ECO:0007669"/>
    <property type="project" value="InterPro"/>
</dbReference>
<evidence type="ECO:0000259" key="3">
    <source>
        <dbReference type="Pfam" id="PF01408"/>
    </source>
</evidence>
<feature type="domain" description="GFO/IDH/MocA-like oxidoreductase" evidence="4">
    <location>
        <begin position="134"/>
        <end position="256"/>
    </location>
</feature>
<evidence type="ECO:0000259" key="4">
    <source>
        <dbReference type="Pfam" id="PF22725"/>
    </source>
</evidence>
<dbReference type="EMBL" id="CP034465">
    <property type="protein sequence ID" value="AZP04768.1"/>
    <property type="molecule type" value="Genomic_DNA"/>
</dbReference>
<protein>
    <submittedName>
        <fullName evidence="5">Gfo/Idh/MocA family oxidoreductase</fullName>
    </submittedName>
</protein>
<dbReference type="OrthoDB" id="9815825at2"/>
<keyword evidence="2" id="KW-0560">Oxidoreductase</keyword>
<dbReference type="AlphaFoldDB" id="A0A3S9HBL1"/>
<dbReference type="Gene3D" id="3.30.360.10">
    <property type="entry name" value="Dihydrodipicolinate Reductase, domain 2"/>
    <property type="match status" value="1"/>
</dbReference>
<dbReference type="InterPro" id="IPR036291">
    <property type="entry name" value="NAD(P)-bd_dom_sf"/>
</dbReference>
<dbReference type="RefSeq" id="WP_126110490.1">
    <property type="nucleotide sequence ID" value="NZ_CP034465.1"/>
</dbReference>
<proteinExistence type="inferred from homology"/>
<name>A0A3S9HBL1_9LACT</name>
<evidence type="ECO:0000256" key="1">
    <source>
        <dbReference type="ARBA" id="ARBA00010928"/>
    </source>
</evidence>
<keyword evidence="6" id="KW-1185">Reference proteome</keyword>
<dbReference type="Pfam" id="PF01408">
    <property type="entry name" value="GFO_IDH_MocA"/>
    <property type="match status" value="1"/>
</dbReference>
<organism evidence="5 6">
    <name type="scientific">Jeotgalibaca ciconiae</name>
    <dbReference type="NCBI Taxonomy" id="2496265"/>
    <lineage>
        <taxon>Bacteria</taxon>
        <taxon>Bacillati</taxon>
        <taxon>Bacillota</taxon>
        <taxon>Bacilli</taxon>
        <taxon>Lactobacillales</taxon>
        <taxon>Carnobacteriaceae</taxon>
        <taxon>Jeotgalibaca</taxon>
    </lineage>
</organism>
<feature type="domain" description="Gfo/Idh/MocA-like oxidoreductase N-terminal" evidence="3">
    <location>
        <begin position="7"/>
        <end position="125"/>
    </location>
</feature>
<reference evidence="6" key="1">
    <citation type="submission" date="2018-12" db="EMBL/GenBank/DDBJ databases">
        <title>Complete genome sequencing of Jeotgalibaca sp. H21T32.</title>
        <authorList>
            <person name="Bae J.-W."/>
            <person name="Lee S.-Y."/>
        </authorList>
    </citation>
    <scope>NUCLEOTIDE SEQUENCE [LARGE SCALE GENOMIC DNA]</scope>
    <source>
        <strain evidence="6">H21T32</strain>
    </source>
</reference>
<dbReference type="PANTHER" id="PTHR43708:SF5">
    <property type="entry name" value="CONSERVED EXPRESSED OXIDOREDUCTASE (EUROFUNG)-RELATED"/>
    <property type="match status" value="1"/>
</dbReference>
<dbReference type="Pfam" id="PF22725">
    <property type="entry name" value="GFO_IDH_MocA_C3"/>
    <property type="match status" value="1"/>
</dbReference>
<comment type="similarity">
    <text evidence="1">Belongs to the Gfo/Idh/MocA family.</text>
</comment>
<dbReference type="GO" id="GO:0016491">
    <property type="term" value="F:oxidoreductase activity"/>
    <property type="evidence" value="ECO:0007669"/>
    <property type="project" value="UniProtKB-KW"/>
</dbReference>
<dbReference type="InterPro" id="IPR051317">
    <property type="entry name" value="Gfo/Idh/MocA_oxidoreduct"/>
</dbReference>
<evidence type="ECO:0000313" key="6">
    <source>
        <dbReference type="Proteomes" id="UP000273326"/>
    </source>
</evidence>
<dbReference type="InterPro" id="IPR055170">
    <property type="entry name" value="GFO_IDH_MocA-like_dom"/>
</dbReference>
<accession>A0A3S9HBL1</accession>
<dbReference type="InterPro" id="IPR000683">
    <property type="entry name" value="Gfo/Idh/MocA-like_OxRdtase_N"/>
</dbReference>
<gene>
    <name evidence="5" type="ORF">EJN90_09035</name>
</gene>